<reference evidence="1" key="1">
    <citation type="submission" date="2021-05" db="EMBL/GenBank/DDBJ databases">
        <authorList>
            <person name="Pietrasiak N."/>
            <person name="Ward R."/>
            <person name="Stajich J.E."/>
            <person name="Kurbessoian T."/>
        </authorList>
    </citation>
    <scope>NUCLEOTIDE SEQUENCE</scope>
    <source>
        <strain evidence="1">HA4357-MV3</strain>
    </source>
</reference>
<dbReference type="Gene3D" id="3.40.720.10">
    <property type="entry name" value="Alkaline Phosphatase, subunit A"/>
    <property type="match status" value="2"/>
</dbReference>
<dbReference type="Proteomes" id="UP000813215">
    <property type="component" value="Unassembled WGS sequence"/>
</dbReference>
<dbReference type="PANTHER" id="PTHR10151">
    <property type="entry name" value="ECTONUCLEOTIDE PYROPHOSPHATASE/PHOSPHODIESTERASE"/>
    <property type="match status" value="1"/>
</dbReference>
<sequence>MRLSIIILVTFFLSLTANSIVAKSISSTLQPKVILISLDGATPDFVDQYLAQGILSPKQGLGLIKKKGVYAERNITCSASLTAACHVAIATGSTAARNDINANTFHLVASPFTSNISGFGAPIGGYSTQEPSESIQPTADPLWIGLLQNGKKVVSATFPGADGVDVKVPGLSNSPIIQSANKRTVSYTVPFGAFAGVSAKGFSLTTANFSPAPNQTISQLSVAKKISYSPILQASLGDQFTVGGVNYDIQVAALDTTSDRQTNYDTLVFFDATIGIQPGPFSLPSTGPAYVKAQYKKSSLFYLQGSSNKAGTAFYVSNLAPDLSTLRIARYSANAIPSTPAVQSSVDDILTHVGFWAPQADFRIPEKLSPGFTNFPDSELEAIYEDQVQLFVDYQTRVALRAINQNPNADLVMVYIEQPDGSEHQFLLSDSRQPTDPTNPNTIGAGQNQAKVARYKSYVQAAYQTADNAVQRIINAVGRDKKGRPKSNIIVVSDHGFSSFHTAVNLNNFLKSKGFDSNKVRAVTSGPAANIYINLQGREPNGIVSPAEYITLQQQIVTSLKELVDKNPNYTQGEPQAIFDKIYARPLPGDLNDPTFGLGTSEFVGQDTGDVFAIMSDGYNFDGTQNPVVTRLGDTDYSVFSVPNFYGAHGYDPSIPKLSAIFYAAGPDINRRGSIGTIRNIDVAPTINNLLGVPSAQTVQGEVINLKYGR</sequence>
<accession>A0A9E3HBE0</accession>
<evidence type="ECO:0000313" key="2">
    <source>
        <dbReference type="Proteomes" id="UP000813215"/>
    </source>
</evidence>
<dbReference type="Pfam" id="PF01663">
    <property type="entry name" value="Phosphodiest"/>
    <property type="match status" value="2"/>
</dbReference>
<comment type="caution">
    <text evidence="1">The sequence shown here is derived from an EMBL/GenBank/DDBJ whole genome shotgun (WGS) entry which is preliminary data.</text>
</comment>
<dbReference type="EMBL" id="JAHHHW010000121">
    <property type="protein sequence ID" value="MBW4434146.1"/>
    <property type="molecule type" value="Genomic_DNA"/>
</dbReference>
<dbReference type="GO" id="GO:0016787">
    <property type="term" value="F:hydrolase activity"/>
    <property type="evidence" value="ECO:0007669"/>
    <property type="project" value="UniProtKB-ARBA"/>
</dbReference>
<protein>
    <submittedName>
        <fullName evidence="1">Alkaline phosphatase family protein</fullName>
    </submittedName>
</protein>
<dbReference type="PANTHER" id="PTHR10151:SF120">
    <property type="entry name" value="BIS(5'-ADENOSYL)-TRIPHOSPHATASE"/>
    <property type="match status" value="1"/>
</dbReference>
<organism evidence="1 2">
    <name type="scientific">Pelatocladus maniniholoensis HA4357-MV3</name>
    <dbReference type="NCBI Taxonomy" id="1117104"/>
    <lineage>
        <taxon>Bacteria</taxon>
        <taxon>Bacillati</taxon>
        <taxon>Cyanobacteriota</taxon>
        <taxon>Cyanophyceae</taxon>
        <taxon>Nostocales</taxon>
        <taxon>Nostocaceae</taxon>
        <taxon>Pelatocladus</taxon>
    </lineage>
</organism>
<evidence type="ECO:0000313" key="1">
    <source>
        <dbReference type="EMBL" id="MBW4434146.1"/>
    </source>
</evidence>
<name>A0A9E3HBE0_9NOST</name>
<dbReference type="AlphaFoldDB" id="A0A9E3HBE0"/>
<reference evidence="1" key="2">
    <citation type="journal article" date="2022" name="Microbiol. Resour. Announc.">
        <title>Metagenome Sequencing to Explore Phylogenomics of Terrestrial Cyanobacteria.</title>
        <authorList>
            <person name="Ward R.D."/>
            <person name="Stajich J.E."/>
            <person name="Johansen J.R."/>
            <person name="Huntemann M."/>
            <person name="Clum A."/>
            <person name="Foster B."/>
            <person name="Foster B."/>
            <person name="Roux S."/>
            <person name="Palaniappan K."/>
            <person name="Varghese N."/>
            <person name="Mukherjee S."/>
            <person name="Reddy T.B.K."/>
            <person name="Daum C."/>
            <person name="Copeland A."/>
            <person name="Chen I.A."/>
            <person name="Ivanova N.N."/>
            <person name="Kyrpides N.C."/>
            <person name="Shapiro N."/>
            <person name="Eloe-Fadrosh E.A."/>
            <person name="Pietrasiak N."/>
        </authorList>
    </citation>
    <scope>NUCLEOTIDE SEQUENCE</scope>
    <source>
        <strain evidence="1">HA4357-MV3</strain>
    </source>
</reference>
<gene>
    <name evidence="1" type="ORF">KME28_21125</name>
</gene>
<dbReference type="InterPro" id="IPR002591">
    <property type="entry name" value="Phosphodiest/P_Trfase"/>
</dbReference>
<proteinExistence type="predicted"/>
<dbReference type="InterPro" id="IPR017850">
    <property type="entry name" value="Alkaline_phosphatase_core_sf"/>
</dbReference>
<dbReference type="SUPFAM" id="SSF53649">
    <property type="entry name" value="Alkaline phosphatase-like"/>
    <property type="match status" value="1"/>
</dbReference>